<dbReference type="Proteomes" id="UP001140949">
    <property type="component" value="Unassembled WGS sequence"/>
</dbReference>
<sequence>MGKPSHFLIDKTCIGHHLNRVTPQNQNTGERGQTQPATYIEIEYISTIRSRLSRYEGLLQASSLLRSSLLSQSQAINRVTRYLSIKYIYIRRPKYYIWDDHEASRTK</sequence>
<dbReference type="EMBL" id="JANAVB010006599">
    <property type="protein sequence ID" value="KAJ6844327.1"/>
    <property type="molecule type" value="Genomic_DNA"/>
</dbReference>
<dbReference type="AlphaFoldDB" id="A0AAX6HUT8"/>
<comment type="caution">
    <text evidence="1">The sequence shown here is derived from an EMBL/GenBank/DDBJ whole genome shotgun (WGS) entry which is preliminary data.</text>
</comment>
<reference evidence="1" key="2">
    <citation type="submission" date="2023-04" db="EMBL/GenBank/DDBJ databases">
        <authorList>
            <person name="Bruccoleri R.E."/>
            <person name="Oakeley E.J."/>
            <person name="Faust A.-M."/>
            <person name="Dessus-Babus S."/>
            <person name="Altorfer M."/>
            <person name="Burckhardt D."/>
            <person name="Oertli M."/>
            <person name="Naumann U."/>
            <person name="Petersen F."/>
            <person name="Wong J."/>
        </authorList>
    </citation>
    <scope>NUCLEOTIDE SEQUENCE</scope>
    <source>
        <strain evidence="1">GSM-AAB239-AS_SAM_17_03QT</strain>
        <tissue evidence="1">Leaf</tissue>
    </source>
</reference>
<reference evidence="1" key="1">
    <citation type="journal article" date="2023" name="GigaByte">
        <title>Genome assembly of the bearded iris, Iris pallida Lam.</title>
        <authorList>
            <person name="Bruccoleri R.E."/>
            <person name="Oakeley E.J."/>
            <person name="Faust A.M.E."/>
            <person name="Altorfer M."/>
            <person name="Dessus-Babus S."/>
            <person name="Burckhardt D."/>
            <person name="Oertli M."/>
            <person name="Naumann U."/>
            <person name="Petersen F."/>
            <person name="Wong J."/>
        </authorList>
    </citation>
    <scope>NUCLEOTIDE SEQUENCE</scope>
    <source>
        <strain evidence="1">GSM-AAB239-AS_SAM_17_03QT</strain>
    </source>
</reference>
<name>A0AAX6HUT8_IRIPA</name>
<accession>A0AAX6HUT8</accession>
<organism evidence="1 2">
    <name type="scientific">Iris pallida</name>
    <name type="common">Sweet iris</name>
    <dbReference type="NCBI Taxonomy" id="29817"/>
    <lineage>
        <taxon>Eukaryota</taxon>
        <taxon>Viridiplantae</taxon>
        <taxon>Streptophyta</taxon>
        <taxon>Embryophyta</taxon>
        <taxon>Tracheophyta</taxon>
        <taxon>Spermatophyta</taxon>
        <taxon>Magnoliopsida</taxon>
        <taxon>Liliopsida</taxon>
        <taxon>Asparagales</taxon>
        <taxon>Iridaceae</taxon>
        <taxon>Iridoideae</taxon>
        <taxon>Irideae</taxon>
        <taxon>Iris</taxon>
    </lineage>
</organism>
<keyword evidence="2" id="KW-1185">Reference proteome</keyword>
<evidence type="ECO:0000313" key="2">
    <source>
        <dbReference type="Proteomes" id="UP001140949"/>
    </source>
</evidence>
<gene>
    <name evidence="1" type="ORF">M6B38_292035</name>
</gene>
<evidence type="ECO:0000313" key="1">
    <source>
        <dbReference type="EMBL" id="KAJ6844327.1"/>
    </source>
</evidence>
<proteinExistence type="predicted"/>
<protein>
    <submittedName>
        <fullName evidence="1">Uncharacterized protein</fullName>
    </submittedName>
</protein>